<dbReference type="Proteomes" id="UP001202248">
    <property type="component" value="Unassembled WGS sequence"/>
</dbReference>
<keyword evidence="2" id="KW-1185">Reference proteome</keyword>
<evidence type="ECO:0008006" key="3">
    <source>
        <dbReference type="Google" id="ProtNLM"/>
    </source>
</evidence>
<name>A0ABS9SPS4_9BACT</name>
<accession>A0ABS9SPS4</accession>
<dbReference type="EMBL" id="JAKWBL010000004">
    <property type="protein sequence ID" value="MCH5600266.1"/>
    <property type="molecule type" value="Genomic_DNA"/>
</dbReference>
<dbReference type="RefSeq" id="WP_240832271.1">
    <property type="nucleotide sequence ID" value="NZ_JAKWBL010000004.1"/>
</dbReference>
<protein>
    <recommendedName>
        <fullName evidence="3">Addiction module protein</fullName>
    </recommendedName>
</protein>
<evidence type="ECO:0000313" key="2">
    <source>
        <dbReference type="Proteomes" id="UP001202248"/>
    </source>
</evidence>
<organism evidence="1 2">
    <name type="scientific">Niabella ginsengisoli</name>
    <dbReference type="NCBI Taxonomy" id="522298"/>
    <lineage>
        <taxon>Bacteria</taxon>
        <taxon>Pseudomonadati</taxon>
        <taxon>Bacteroidota</taxon>
        <taxon>Chitinophagia</taxon>
        <taxon>Chitinophagales</taxon>
        <taxon>Chitinophagaceae</taxon>
        <taxon>Niabella</taxon>
    </lineage>
</organism>
<proteinExistence type="predicted"/>
<gene>
    <name evidence="1" type="ORF">MKP09_21250</name>
</gene>
<sequence length="75" mass="9032">METILIKPKNKEEFDLVSALMKRMNIRSIVQKKPAKLTKKEQEFLDSFPQRFKEMQDDIDGKVKLRSWDEVYKEL</sequence>
<reference evidence="1 2" key="1">
    <citation type="submission" date="2022-02" db="EMBL/GenBank/DDBJ databases">
        <authorList>
            <person name="Min J."/>
        </authorList>
    </citation>
    <scope>NUCLEOTIDE SEQUENCE [LARGE SCALE GENOMIC DNA]</scope>
    <source>
        <strain evidence="1 2">GR10-1</strain>
    </source>
</reference>
<comment type="caution">
    <text evidence="1">The sequence shown here is derived from an EMBL/GenBank/DDBJ whole genome shotgun (WGS) entry which is preliminary data.</text>
</comment>
<evidence type="ECO:0000313" key="1">
    <source>
        <dbReference type="EMBL" id="MCH5600266.1"/>
    </source>
</evidence>